<evidence type="ECO:0008006" key="4">
    <source>
        <dbReference type="Google" id="ProtNLM"/>
    </source>
</evidence>
<dbReference type="OrthoDB" id="9782052at2"/>
<dbReference type="InterPro" id="IPR018770">
    <property type="entry name" value="ChloroindolylP_hydrolase"/>
</dbReference>
<dbReference type="RefSeq" id="WP_010075896.1">
    <property type="nucleotide sequence ID" value="NC_014393.1"/>
</dbReference>
<dbReference type="eggNOG" id="COG4915">
    <property type="taxonomic scope" value="Bacteria"/>
</dbReference>
<gene>
    <name evidence="2" type="ordered locus">Clocel_3107</name>
</gene>
<feature type="transmembrane region" description="Helical" evidence="1">
    <location>
        <begin position="107"/>
        <end position="129"/>
    </location>
</feature>
<dbReference type="KEGG" id="ccb:Clocel_3107"/>
<evidence type="ECO:0000313" key="3">
    <source>
        <dbReference type="Proteomes" id="UP000002730"/>
    </source>
</evidence>
<organism evidence="2 3">
    <name type="scientific">Clostridium cellulovorans (strain ATCC 35296 / DSM 3052 / OCM 3 / 743B)</name>
    <dbReference type="NCBI Taxonomy" id="573061"/>
    <lineage>
        <taxon>Bacteria</taxon>
        <taxon>Bacillati</taxon>
        <taxon>Bacillota</taxon>
        <taxon>Clostridia</taxon>
        <taxon>Eubacteriales</taxon>
        <taxon>Clostridiaceae</taxon>
        <taxon>Clostridium</taxon>
    </lineage>
</organism>
<evidence type="ECO:0000256" key="1">
    <source>
        <dbReference type="SAM" id="Phobius"/>
    </source>
</evidence>
<proteinExistence type="predicted"/>
<protein>
    <recommendedName>
        <fullName evidence="4">5-bromo-4-chloroindolyl phosphate hydrolysis protein</fullName>
    </recommendedName>
</protein>
<dbReference type="AlphaFoldDB" id="D9STR3"/>
<keyword evidence="1" id="KW-1133">Transmembrane helix</keyword>
<keyword evidence="3" id="KW-1185">Reference proteome</keyword>
<dbReference type="EMBL" id="CP002160">
    <property type="protein sequence ID" value="ADL52797.1"/>
    <property type="molecule type" value="Genomic_DNA"/>
</dbReference>
<keyword evidence="1" id="KW-0472">Membrane</keyword>
<sequence length="410" mass="48027">MGRKDFFWLEDQIRHTLENTLENTFDAIEYAKSKEHYVKSKLRDKVEYFDEKLNDKVYDQVNRHHHRTRDKDKYKDKYADIATADPSDINSIRKYVSKKPVGRVSGILYVVFGSMGSATLGVVLIAYLVFCLVKSFTTVRYLALAAIAFFFVSSIGMLFRGINLRKRIKRFKGYVKALNNKSYCSIEEIAKTTNMKQNFVIKDLRRMISLGMFKQAHIDEKQTYFMISDEVYQNYLSMQEELNKRKEEELKRQEKIKEEMNDPDKKELRTALELGKNYIDQIKVANDAIEGEEISEKLFRLEKIVNEIFNYLESNPEKLREVNKFMNHYLPITLKLVNSYKDLNDLPVQGDNIKNAKNEIEKSLDLINVAFEKMLDDLFGKMAMDISTDISVLETLFSQEGLTKDDLKKQ</sequence>
<accession>D9STR3</accession>
<evidence type="ECO:0000313" key="2">
    <source>
        <dbReference type="EMBL" id="ADL52797.1"/>
    </source>
</evidence>
<dbReference type="Pfam" id="PF10112">
    <property type="entry name" value="Halogen_Hydrol"/>
    <property type="match status" value="1"/>
</dbReference>
<reference evidence="2 3" key="1">
    <citation type="submission" date="2010-08" db="EMBL/GenBank/DDBJ databases">
        <title>Complete sequence of Clostridium cellulovorans 743B.</title>
        <authorList>
            <consortium name="US DOE Joint Genome Institute"/>
            <person name="Lucas S."/>
            <person name="Copeland A."/>
            <person name="Lapidus A."/>
            <person name="Cheng J.-F."/>
            <person name="Bruce D."/>
            <person name="Goodwin L."/>
            <person name="Pitluck S."/>
            <person name="Chertkov O."/>
            <person name="Detter J.C."/>
            <person name="Han C."/>
            <person name="Tapia R."/>
            <person name="Land M."/>
            <person name="Hauser L."/>
            <person name="Chang Y.-J."/>
            <person name="Jeffries C."/>
            <person name="Kyrpides N."/>
            <person name="Ivanova N."/>
            <person name="Mikhailova N."/>
            <person name="Hemme C.L."/>
            <person name="Woyke T."/>
        </authorList>
    </citation>
    <scope>NUCLEOTIDE SEQUENCE [LARGE SCALE GENOMIC DNA]</scope>
    <source>
        <strain evidence="3">ATCC 35296 / DSM 3052 / OCM 3 / 743B</strain>
    </source>
</reference>
<name>D9STR3_CLOC7</name>
<dbReference type="Proteomes" id="UP000002730">
    <property type="component" value="Chromosome"/>
</dbReference>
<dbReference type="HOGENOM" id="CLU_039279_0_0_9"/>
<feature type="transmembrane region" description="Helical" evidence="1">
    <location>
        <begin position="141"/>
        <end position="162"/>
    </location>
</feature>
<dbReference type="STRING" id="573061.Clocel_3107"/>
<keyword evidence="1" id="KW-0812">Transmembrane</keyword>